<reference evidence="5" key="1">
    <citation type="submission" date="2016-11" db="EMBL/GenBank/DDBJ databases">
        <authorList>
            <person name="Guldener U."/>
        </authorList>
    </citation>
    <scope>NUCLEOTIDE SEQUENCE [LARGE SCALE GENOMIC DNA]</scope>
</reference>
<protein>
    <recommendedName>
        <fullName evidence="3">Mitochondrial outer membrane protein OM14 C-terminal domain-containing protein</fullName>
    </recommendedName>
</protein>
<keyword evidence="2" id="KW-0812">Transmembrane</keyword>
<evidence type="ECO:0000313" key="4">
    <source>
        <dbReference type="EMBL" id="SGZ39398.1"/>
    </source>
</evidence>
<accession>A0A1L0FIG9</accession>
<dbReference type="VEuPathDB" id="FungiDB:HGUI_01598"/>
<evidence type="ECO:0000259" key="3">
    <source>
        <dbReference type="Pfam" id="PF17304"/>
    </source>
</evidence>
<feature type="transmembrane region" description="Helical" evidence="2">
    <location>
        <begin position="98"/>
        <end position="116"/>
    </location>
</feature>
<feature type="transmembrane region" description="Helical" evidence="2">
    <location>
        <begin position="128"/>
        <end position="146"/>
    </location>
</feature>
<keyword evidence="2" id="KW-1133">Transmembrane helix</keyword>
<dbReference type="Pfam" id="PF17304">
    <property type="entry name" value="OM14_C"/>
    <property type="match status" value="1"/>
</dbReference>
<dbReference type="OrthoDB" id="3972918at2759"/>
<feature type="compositionally biased region" description="Basic and acidic residues" evidence="1">
    <location>
        <begin position="7"/>
        <end position="25"/>
    </location>
</feature>
<name>A0A1L0FIG9_9ASCO</name>
<dbReference type="PANTHER" id="PTHR38402:SF1">
    <property type="entry name" value="MITOCHONDRIAL OUTER MEMBRANE PROTEIN OM14"/>
    <property type="match status" value="1"/>
</dbReference>
<evidence type="ECO:0000313" key="5">
    <source>
        <dbReference type="Proteomes" id="UP000183365"/>
    </source>
</evidence>
<evidence type="ECO:0000256" key="2">
    <source>
        <dbReference type="SAM" id="Phobius"/>
    </source>
</evidence>
<dbReference type="GO" id="GO:0006626">
    <property type="term" value="P:protein targeting to mitochondrion"/>
    <property type="evidence" value="ECO:0007669"/>
    <property type="project" value="TreeGrafter"/>
</dbReference>
<evidence type="ECO:0000256" key="1">
    <source>
        <dbReference type="SAM" id="MobiDB-lite"/>
    </source>
</evidence>
<feature type="domain" description="Mitochondrial outer membrane protein OM14 C-terminal" evidence="3">
    <location>
        <begin position="87"/>
        <end position="156"/>
    </location>
</feature>
<sequence length="156" mass="17215">MSANTKEQLEKTKESAKEFGKDAKDLASSASKDAKKNGEDALDKTKKKCGPYVDEVKSVLGEVYSYLKAKTTLAYQKTLVGMQGLLVELQNPIVSGHVLFYSTLITSALNGYAHYHSRYLKGKTDKEILTIAAGATAFLAADSLFIKKFYKKFDKK</sequence>
<keyword evidence="2" id="KW-0472">Membrane</keyword>
<dbReference type="GO" id="GO:0005741">
    <property type="term" value="C:mitochondrial outer membrane"/>
    <property type="evidence" value="ECO:0007669"/>
    <property type="project" value="InterPro"/>
</dbReference>
<dbReference type="AlphaFoldDB" id="A0A1L0FIG9"/>
<keyword evidence="5" id="KW-1185">Reference proteome</keyword>
<organism evidence="4 5">
    <name type="scientific">Hanseniaspora guilliermondii</name>
    <dbReference type="NCBI Taxonomy" id="56406"/>
    <lineage>
        <taxon>Eukaryota</taxon>
        <taxon>Fungi</taxon>
        <taxon>Dikarya</taxon>
        <taxon>Ascomycota</taxon>
        <taxon>Saccharomycotina</taxon>
        <taxon>Saccharomycetes</taxon>
        <taxon>Saccharomycodales</taxon>
        <taxon>Saccharomycodaceae</taxon>
        <taxon>Hanseniaspora</taxon>
    </lineage>
</organism>
<dbReference type="PANTHER" id="PTHR38402">
    <property type="entry name" value="MITOCHONDRIAL OUTER MEMBRANE PROTEIN OM14"/>
    <property type="match status" value="1"/>
</dbReference>
<gene>
    <name evidence="4" type="ORF">HGUI_01598</name>
</gene>
<feature type="compositionally biased region" description="Basic and acidic residues" evidence="1">
    <location>
        <begin position="32"/>
        <end position="44"/>
    </location>
</feature>
<feature type="region of interest" description="Disordered" evidence="1">
    <location>
        <begin position="1"/>
        <end position="44"/>
    </location>
</feature>
<dbReference type="InterPro" id="IPR039454">
    <property type="entry name" value="OM14"/>
</dbReference>
<dbReference type="InterPro" id="IPR039453">
    <property type="entry name" value="OM14_C"/>
</dbReference>
<proteinExistence type="predicted"/>
<dbReference type="EMBL" id="FQNF01000022">
    <property type="protein sequence ID" value="SGZ39398.1"/>
    <property type="molecule type" value="Genomic_DNA"/>
</dbReference>
<dbReference type="Proteomes" id="UP000183365">
    <property type="component" value="Unassembled WGS sequence"/>
</dbReference>
<dbReference type="GO" id="GO:1990593">
    <property type="term" value="F:nascent polypeptide-associated complex binding"/>
    <property type="evidence" value="ECO:0007669"/>
    <property type="project" value="InterPro"/>
</dbReference>